<reference evidence="1 2" key="1">
    <citation type="journal article" date="2014" name="BMC Genomics">
        <title>Adaptive genomic structural variation in the grape powdery mildew pathogen, Erysiphe necator.</title>
        <authorList>
            <person name="Jones L."/>
            <person name="Riaz S."/>
            <person name="Morales-Cruz A."/>
            <person name="Amrine K.C."/>
            <person name="McGuire B."/>
            <person name="Gubler W.D."/>
            <person name="Walker M.A."/>
            <person name="Cantu D."/>
        </authorList>
    </citation>
    <scope>NUCLEOTIDE SEQUENCE [LARGE SCALE GENOMIC DNA]</scope>
    <source>
        <strain evidence="2">c</strain>
    </source>
</reference>
<dbReference type="EMBL" id="JNVN01000717">
    <property type="protein sequence ID" value="KHJ34749.1"/>
    <property type="molecule type" value="Genomic_DNA"/>
</dbReference>
<accession>A0A0B1PDN1</accession>
<evidence type="ECO:0000313" key="2">
    <source>
        <dbReference type="Proteomes" id="UP000030854"/>
    </source>
</evidence>
<dbReference type="AlphaFoldDB" id="A0A0B1PDN1"/>
<name>A0A0B1PDN1_UNCNE</name>
<gene>
    <name evidence="1" type="ORF">EV44_g5463</name>
</gene>
<dbReference type="HOGENOM" id="CLU_2689642_0_0_1"/>
<evidence type="ECO:0000313" key="1">
    <source>
        <dbReference type="EMBL" id="KHJ34749.1"/>
    </source>
</evidence>
<sequence length="74" mass="8483">MFVVEINSIGAEILGRVEPTANERLNVLLLVGPEDSGSEDFLDRITVRARASDILNSDEYVYRRLFLDNMVKYY</sequence>
<keyword evidence="2" id="KW-1185">Reference proteome</keyword>
<organism evidence="1 2">
    <name type="scientific">Uncinula necator</name>
    <name type="common">Grape powdery mildew</name>
    <dbReference type="NCBI Taxonomy" id="52586"/>
    <lineage>
        <taxon>Eukaryota</taxon>
        <taxon>Fungi</taxon>
        <taxon>Dikarya</taxon>
        <taxon>Ascomycota</taxon>
        <taxon>Pezizomycotina</taxon>
        <taxon>Leotiomycetes</taxon>
        <taxon>Erysiphales</taxon>
        <taxon>Erysiphaceae</taxon>
        <taxon>Erysiphe</taxon>
    </lineage>
</organism>
<comment type="caution">
    <text evidence="1">The sequence shown here is derived from an EMBL/GenBank/DDBJ whole genome shotgun (WGS) entry which is preliminary data.</text>
</comment>
<protein>
    <submittedName>
        <fullName evidence="1">Uncharacterized protein</fullName>
    </submittedName>
</protein>
<proteinExistence type="predicted"/>
<dbReference type="Proteomes" id="UP000030854">
    <property type="component" value="Unassembled WGS sequence"/>
</dbReference>